<name>A0AAU7C7P4_9BACT</name>
<evidence type="ECO:0000259" key="3">
    <source>
        <dbReference type="Pfam" id="PF01738"/>
    </source>
</evidence>
<dbReference type="EMBL" id="CP155447">
    <property type="protein sequence ID" value="XBH01417.1"/>
    <property type="molecule type" value="Genomic_DNA"/>
</dbReference>
<feature type="signal peptide" evidence="2">
    <location>
        <begin position="1"/>
        <end position="18"/>
    </location>
</feature>
<dbReference type="SUPFAM" id="SSF53474">
    <property type="entry name" value="alpha/beta-Hydrolases"/>
    <property type="match status" value="1"/>
</dbReference>
<organism evidence="4">
    <name type="scientific">Singulisphaera sp. Ch08</name>
    <dbReference type="NCBI Taxonomy" id="3120278"/>
    <lineage>
        <taxon>Bacteria</taxon>
        <taxon>Pseudomonadati</taxon>
        <taxon>Planctomycetota</taxon>
        <taxon>Planctomycetia</taxon>
        <taxon>Isosphaerales</taxon>
        <taxon>Isosphaeraceae</taxon>
        <taxon>Singulisphaera</taxon>
    </lineage>
</organism>
<evidence type="ECO:0000256" key="1">
    <source>
        <dbReference type="ARBA" id="ARBA00022801"/>
    </source>
</evidence>
<dbReference type="InterPro" id="IPR050300">
    <property type="entry name" value="GDXG_lipolytic_enzyme"/>
</dbReference>
<evidence type="ECO:0000313" key="4">
    <source>
        <dbReference type="EMBL" id="XBH01417.1"/>
    </source>
</evidence>
<dbReference type="PANTHER" id="PTHR48081">
    <property type="entry name" value="AB HYDROLASE SUPERFAMILY PROTEIN C4A8.06C"/>
    <property type="match status" value="1"/>
</dbReference>
<protein>
    <submittedName>
        <fullName evidence="4">Alpha/beta hydrolase</fullName>
    </submittedName>
</protein>
<dbReference type="InterPro" id="IPR029058">
    <property type="entry name" value="AB_hydrolase_fold"/>
</dbReference>
<dbReference type="InterPro" id="IPR002925">
    <property type="entry name" value="Dienelactn_hydro"/>
</dbReference>
<dbReference type="AlphaFoldDB" id="A0AAU7C7P4"/>
<reference evidence="4" key="1">
    <citation type="submission" date="2024-05" db="EMBL/GenBank/DDBJ databases">
        <title>Planctomycetes of the genus Singulisphaera possess chitinolytic capabilities.</title>
        <authorList>
            <person name="Ivanova A."/>
        </authorList>
    </citation>
    <scope>NUCLEOTIDE SEQUENCE</scope>
    <source>
        <strain evidence="4">Ch08T</strain>
    </source>
</reference>
<keyword evidence="1 4" id="KW-0378">Hydrolase</keyword>
<dbReference type="PANTHER" id="PTHR48081:SF6">
    <property type="entry name" value="PEPTIDASE S9 PROLYL OLIGOPEPTIDASE CATALYTIC DOMAIN-CONTAINING PROTEIN"/>
    <property type="match status" value="1"/>
</dbReference>
<feature type="chain" id="PRO_5043997434" evidence="2">
    <location>
        <begin position="19"/>
        <end position="277"/>
    </location>
</feature>
<dbReference type="Gene3D" id="3.40.50.1820">
    <property type="entry name" value="alpha/beta hydrolase"/>
    <property type="match status" value="1"/>
</dbReference>
<keyword evidence="2" id="KW-0732">Signal</keyword>
<evidence type="ECO:0000256" key="2">
    <source>
        <dbReference type="SAM" id="SignalP"/>
    </source>
</evidence>
<proteinExistence type="predicted"/>
<dbReference type="GO" id="GO:0016787">
    <property type="term" value="F:hydrolase activity"/>
    <property type="evidence" value="ECO:0007669"/>
    <property type="project" value="UniProtKB-KW"/>
</dbReference>
<gene>
    <name evidence="4" type="ORF">V5E97_24040</name>
</gene>
<sequence length="277" mass="29826">MNRALFLIALAWVTAVNAQTPSFSEIPLYSGTAPGSEKWDWQEKSVTTGGGLPIVTDVVRPVLIHYPADKGKAVGSAMVVAPGGGFKALMMSYEGADIAKRLNAMGVDAFVLKYRLIHNAPGAPSREDVVRMAGEDGRRAVQLVREKAAEYGYRPDRIGMIGFSAGGMVTSDALFGPKETRPDFVALIYGIREIREIPDPAPPLFLAVAADDAGFVAQSVDLFTAYRKAKGSAELHVFQTGAHGFVNKGGGADHFMDRLEEWLRVNKLLTKASEGDK</sequence>
<feature type="domain" description="Dienelactone hydrolase" evidence="3">
    <location>
        <begin position="146"/>
        <end position="270"/>
    </location>
</feature>
<accession>A0AAU7C7P4</accession>
<dbReference type="Pfam" id="PF01738">
    <property type="entry name" value="DLH"/>
    <property type="match status" value="1"/>
</dbReference>
<dbReference type="RefSeq" id="WP_406694121.1">
    <property type="nucleotide sequence ID" value="NZ_CP155447.1"/>
</dbReference>